<organism evidence="2 3">
    <name type="scientific">Leclercia adecarboxylata</name>
    <dbReference type="NCBI Taxonomy" id="83655"/>
    <lineage>
        <taxon>Bacteria</taxon>
        <taxon>Pseudomonadati</taxon>
        <taxon>Pseudomonadota</taxon>
        <taxon>Gammaproteobacteria</taxon>
        <taxon>Enterobacterales</taxon>
        <taxon>Enterobacteriaceae</taxon>
        <taxon>Leclercia</taxon>
    </lineage>
</organism>
<dbReference type="Proteomes" id="UP001357437">
    <property type="component" value="Unassembled WGS sequence"/>
</dbReference>
<evidence type="ECO:0000313" key="2">
    <source>
        <dbReference type="EMBL" id="MEC3937962.1"/>
    </source>
</evidence>
<comment type="caution">
    <text evidence="2">The sequence shown here is derived from an EMBL/GenBank/DDBJ whole genome shotgun (WGS) entry which is preliminary data.</text>
</comment>
<name>A0ABU6I8W8_9ENTR</name>
<evidence type="ECO:0000313" key="3">
    <source>
        <dbReference type="Proteomes" id="UP001357437"/>
    </source>
</evidence>
<proteinExistence type="predicted"/>
<gene>
    <name evidence="2" type="ORF">VOF76_17495</name>
</gene>
<feature type="transmembrane region" description="Helical" evidence="1">
    <location>
        <begin position="77"/>
        <end position="95"/>
    </location>
</feature>
<reference evidence="2 3" key="1">
    <citation type="submission" date="2024-01" db="EMBL/GenBank/DDBJ databases">
        <title>Comparative Genomics of Leclercia adecarboxylata Strains Isolated from Several Sources.</title>
        <authorList>
            <person name="Yescas-Zazueta V."/>
            <person name="Balbuena-Alonso M.G."/>
            <person name="Valencia D."/>
            <person name="Mendez-Pfeiffer P.A."/>
            <person name="Ballesteros-Monrreal M.G."/>
            <person name="Rocha-Gracia R.D.C."/>
            <person name="Barrios-Villa E."/>
        </authorList>
    </citation>
    <scope>NUCLEOTIDE SEQUENCE [LARGE SCALE GENOMIC DNA]</scope>
    <source>
        <strain evidence="2 3">33MEM</strain>
    </source>
</reference>
<accession>A0ABU6I8W8</accession>
<keyword evidence="3" id="KW-1185">Reference proteome</keyword>
<keyword evidence="1" id="KW-0812">Transmembrane</keyword>
<feature type="transmembrane region" description="Helical" evidence="1">
    <location>
        <begin position="191"/>
        <end position="209"/>
    </location>
</feature>
<dbReference type="EMBL" id="JAYMCU010000034">
    <property type="protein sequence ID" value="MEC3937962.1"/>
    <property type="molecule type" value="Genomic_DNA"/>
</dbReference>
<keyword evidence="1" id="KW-0472">Membrane</keyword>
<sequence>MHPDDKYYGEALREAESGIRRDELWGKAIARSSGNMQRCQSIYIELLAQQFATENGTPSRQHQLAHIQRGVTRTVRFLIWWFCCAVCCALLAAGGTKVLSRIYYENQYPTAMKNTYEAREQAYESLKKQLSSEGYNLSEKELSEDYYLTLNELVHKYPVNTALHFTNTKRDLENLNYQAQVESEMSDEEKALTGTGIFLSLMVFSVVWSRRKRRDF</sequence>
<dbReference type="RefSeq" id="WP_150870300.1">
    <property type="nucleotide sequence ID" value="NZ_CBCYJT010000050.1"/>
</dbReference>
<keyword evidence="1" id="KW-1133">Transmembrane helix</keyword>
<evidence type="ECO:0000256" key="1">
    <source>
        <dbReference type="SAM" id="Phobius"/>
    </source>
</evidence>
<protein>
    <submittedName>
        <fullName evidence="2">Uncharacterized protein</fullName>
    </submittedName>
</protein>